<dbReference type="OrthoDB" id="17208at10239"/>
<dbReference type="EMBL" id="KT270441">
    <property type="protein sequence ID" value="AKY02771.1"/>
    <property type="molecule type" value="Genomic_DNA"/>
</dbReference>
<name>A0A0K1Y6P8_9CAUD</name>
<reference evidence="2" key="1">
    <citation type="submission" date="2015-07" db="EMBL/GenBank/DDBJ databases">
        <authorList>
            <person name="Peister A."/>
            <person name="Blumer L.S."/>
            <person name="Brown G.E."/>
            <person name="Attia A.B."/>
            <person name="Bradley K.A."/>
            <person name="Cerda N.J."/>
            <person name="Comeaux R.M."/>
            <person name="Delaney R."/>
            <person name="Fowler D.R."/>
            <person name="Garner J.A."/>
            <person name="McGary K.L."/>
            <person name="Moore J.H."/>
            <person name="Morris L.K."/>
            <person name="Powell E.M."/>
            <person name="Williams C.L."/>
            <person name="Williams R.L."/>
            <person name="Wilson J.B."/>
            <person name="Witherspoon E.J."/>
            <person name="Bolles M.R."/>
            <person name="Garrick M."/>
            <person name="Lowe A.R."/>
            <person name="Delesalle V.A."/>
            <person name="Bradley K.W."/>
            <person name="Asai D.J."/>
            <person name="Bowman C.A."/>
            <person name="Russell D.A."/>
            <person name="Pope W.H."/>
            <person name="Jacobs-Sera D."/>
            <person name="Hendrix R.W."/>
            <person name="Hatfull G.F."/>
        </authorList>
    </citation>
    <scope>NUCLEOTIDE SEQUENCE [LARGE SCALE GENOMIC DNA]</scope>
</reference>
<keyword evidence="2" id="KW-1185">Reference proteome</keyword>
<dbReference type="GeneID" id="26641299"/>
<accession>A0A0K1Y6P8</accession>
<protein>
    <submittedName>
        <fullName evidence="1">Uncharacterized protein</fullName>
    </submittedName>
</protein>
<sequence>MTTATTETLAWRESRTEIETRRYAEAPGRDGQTEFHRVKHSADFTVKSLVPDMLAEFSRTVAFSPVYVRARWVDGVLMSVTLSGPRRLVSGDLSDNASSWRKREFRSYRGAIDRTELPETIAQGITAYEQAVAGVAANGGDPE</sequence>
<dbReference type="RefSeq" id="YP_009214975.1">
    <property type="nucleotide sequence ID" value="NC_028968.1"/>
</dbReference>
<gene>
    <name evidence="1" type="ORF">SEA_BROWNCNA_58</name>
</gene>
<evidence type="ECO:0000313" key="1">
    <source>
        <dbReference type="EMBL" id="AKY02771.1"/>
    </source>
</evidence>
<dbReference type="Proteomes" id="UP000201833">
    <property type="component" value="Segment"/>
</dbReference>
<dbReference type="KEGG" id="vg:26641299"/>
<organism evidence="1 2">
    <name type="scientific">Mycobacterium phage BrownCNA</name>
    <dbReference type="NCBI Taxonomy" id="1698252"/>
    <lineage>
        <taxon>Viruses</taxon>
        <taxon>Duplodnaviria</taxon>
        <taxon>Heunggongvirae</taxon>
        <taxon>Uroviricota</taxon>
        <taxon>Caudoviricetes</taxon>
        <taxon>Bclasvirinae</taxon>
        <taxon>Coopervirus</taxon>
        <taxon>Coopervirus brownCNA</taxon>
    </lineage>
</organism>
<evidence type="ECO:0000313" key="2">
    <source>
        <dbReference type="Proteomes" id="UP000201833"/>
    </source>
</evidence>
<proteinExistence type="predicted"/>